<comment type="subcellular location">
    <subcellularLocation>
        <location evidence="1">Membrane</location>
        <topology evidence="1">Multi-pass membrane protein</topology>
    </subcellularLocation>
</comment>
<feature type="domain" description="ABC transporter" evidence="11">
    <location>
        <begin position="2201"/>
        <end position="2444"/>
    </location>
</feature>
<dbReference type="InterPro" id="IPR017871">
    <property type="entry name" value="ABC_transporter-like_CS"/>
</dbReference>
<dbReference type="InterPro" id="IPR027417">
    <property type="entry name" value="P-loop_NTPase"/>
</dbReference>
<evidence type="ECO:0000256" key="5">
    <source>
        <dbReference type="ARBA" id="ARBA00022741"/>
    </source>
</evidence>
<name>A0A8H5ETC3_9AGAR</name>
<feature type="transmembrane region" description="Helical" evidence="10">
    <location>
        <begin position="2020"/>
        <end position="2040"/>
    </location>
</feature>
<keyword evidence="3 10" id="KW-0812">Transmembrane</keyword>
<feature type="transmembrane region" description="Helical" evidence="10">
    <location>
        <begin position="2653"/>
        <end position="2671"/>
    </location>
</feature>
<evidence type="ECO:0000256" key="8">
    <source>
        <dbReference type="ARBA" id="ARBA00023136"/>
    </source>
</evidence>
<feature type="transmembrane region" description="Helical" evidence="10">
    <location>
        <begin position="1887"/>
        <end position="1910"/>
    </location>
</feature>
<feature type="transmembrane region" description="Helical" evidence="10">
    <location>
        <begin position="1847"/>
        <end position="1867"/>
    </location>
</feature>
<feature type="domain" description="ABC transporter" evidence="11">
    <location>
        <begin position="703"/>
        <end position="942"/>
    </location>
</feature>
<feature type="transmembrane region" description="Helical" evidence="10">
    <location>
        <begin position="599"/>
        <end position="623"/>
    </location>
</feature>
<feature type="domain" description="ABC transporter" evidence="11">
    <location>
        <begin position="1322"/>
        <end position="1559"/>
    </location>
</feature>
<feature type="transmembrane region" description="Helical" evidence="10">
    <location>
        <begin position="2097"/>
        <end position="2117"/>
    </location>
</feature>
<dbReference type="Proteomes" id="UP000541558">
    <property type="component" value="Unassembled WGS sequence"/>
</dbReference>
<feature type="transmembrane region" description="Helical" evidence="10">
    <location>
        <begin position="1696"/>
        <end position="1713"/>
    </location>
</feature>
<dbReference type="PANTHER" id="PTHR24223">
    <property type="entry name" value="ATP-BINDING CASSETTE SUB-FAMILY C"/>
    <property type="match status" value="1"/>
</dbReference>
<dbReference type="SUPFAM" id="SSF90123">
    <property type="entry name" value="ABC transporter transmembrane region"/>
    <property type="match status" value="4"/>
</dbReference>
<feature type="transmembrane region" description="Helical" evidence="10">
    <location>
        <begin position="498"/>
        <end position="516"/>
    </location>
</feature>
<dbReference type="FunFam" id="1.20.1560.10:FF:000013">
    <property type="entry name" value="ABC transporter C family member 2"/>
    <property type="match status" value="2"/>
</dbReference>
<evidence type="ECO:0000259" key="11">
    <source>
        <dbReference type="PROSITE" id="PS50893"/>
    </source>
</evidence>
<dbReference type="CDD" id="cd03250">
    <property type="entry name" value="ABCC_MRP_domain1"/>
    <property type="match status" value="2"/>
</dbReference>
<feature type="transmembrane region" description="Helical" evidence="10">
    <location>
        <begin position="328"/>
        <end position="350"/>
    </location>
</feature>
<dbReference type="OrthoDB" id="6500128at2759"/>
<keyword evidence="8 10" id="KW-0472">Membrane</keyword>
<evidence type="ECO:0000256" key="10">
    <source>
        <dbReference type="SAM" id="Phobius"/>
    </source>
</evidence>
<evidence type="ECO:0000313" key="13">
    <source>
        <dbReference type="EMBL" id="KAF5311639.1"/>
    </source>
</evidence>
<dbReference type="GO" id="GO:0016020">
    <property type="term" value="C:membrane"/>
    <property type="evidence" value="ECO:0007669"/>
    <property type="project" value="UniProtKB-SubCell"/>
</dbReference>
<dbReference type="Gene3D" id="3.40.50.300">
    <property type="entry name" value="P-loop containing nucleotide triphosphate hydrolases"/>
    <property type="match status" value="4"/>
</dbReference>
<keyword evidence="2" id="KW-0813">Transport</keyword>
<feature type="transmembrane region" description="Helical" evidence="10">
    <location>
        <begin position="522"/>
        <end position="542"/>
    </location>
</feature>
<dbReference type="InterPro" id="IPR050173">
    <property type="entry name" value="ABC_transporter_C-like"/>
</dbReference>
<dbReference type="GO" id="GO:0005524">
    <property type="term" value="F:ATP binding"/>
    <property type="evidence" value="ECO:0007669"/>
    <property type="project" value="UniProtKB-KW"/>
</dbReference>
<feature type="transmembrane region" description="Helical" evidence="10">
    <location>
        <begin position="380"/>
        <end position="402"/>
    </location>
</feature>
<dbReference type="PANTHER" id="PTHR24223:SF356">
    <property type="entry name" value="ATP-BINDING CASSETTE TRANSPORTER ABC4"/>
    <property type="match status" value="1"/>
</dbReference>
<dbReference type="CDD" id="cd18604">
    <property type="entry name" value="ABC_6TM_VMR1_D2_like"/>
    <property type="match status" value="2"/>
</dbReference>
<dbReference type="FunFam" id="3.40.50.300:FF:000838">
    <property type="entry name" value="ABC multidrug transporter (Eurofung)"/>
    <property type="match status" value="2"/>
</dbReference>
<keyword evidence="6" id="KW-0067">ATP-binding</keyword>
<feature type="domain" description="ABC transmembrane type-1" evidence="12">
    <location>
        <begin position="1024"/>
        <end position="1284"/>
    </location>
</feature>
<sequence>MHGAFFIIRSIRHEVIIRDKTESLCQASVRMASPFRTQWPSDGEMDHSLFRDLNEDDSKVYLVAPFAATVLSVGVLTAHGILRYVSKARRLGSDEVGDDGHSDVSPRDIVTKNGGSFVFSFMLARVLGCAALVGLSILPVLEYAFGPLRGNSHKDTFDLQLDVSLLIANTYALILALVAVTSPPWRKGLVQHNITIILVELAVYAVRDLWPLATYNKHPLDIDEGWVMWARLGALILTAVAIPLCIPNIYTPDDPKNPSDRPHPEQVASWLSFHTYSHLDPIVMAANRTSHLAASDLPPMADYDRAQALWKRANRHLDPMKVRKGSHVFFGIVRLFGLEFFKTVVAMTIYPLTHFASPIAVNRLLTVLESGGEGTTVRPWFWILCMFAAPIIGSVAFQYYIIVMTRALTNAESVITQLIFDYSLKIRLKAETSEQPSGVATPPAPAGPQSSGSAAPAGAAPNKPVNKARTASSFIGRLNNLVTIDLANITAARNMAMLFWQTPLEIIGCSIFLYYLLGWSAFVGLTLMVLLLPVPGYITSVLQSAQKEKMRKTDNRTQTVTESFNVLRMVKMFGWESKIQSRIDHAREEEMVWVYKVKLLNLLLSVVTFCIPTVTMLATYTTATVVMKIKLNSATVFSSMILFDTIRDELQSTNWKISEFIKGKVSLERMNAFFRETDLLDTFEEGHSELSTTSARVLDPETIGFRNAAFTWVPDPTGTSTPSTEFRLSVPGDLQFMRGKINLIIGPTGSGKTSLVMALLGEMHFVPSHPDSAFNLPRAGGVSFSVQETWVQNETIRDNILFNSPYEEERYKKVLYQCALEQDLELFEAGDLTEVGERGLTLSGGQKARLTLARAIYSKAEIVLLDDVLAALDVHTAAWIVNKCFKGDLVEGRTVLLVTHNTALASPVADFIVSVSPDGVATSRGNDISAVLASEPALEEEFKHDQEAIKSEETIIDAPGPEAEKDKKSKGKLILAEEIKHGNVGWKAVEMFFNALGGDHVALFLTIWISASVFEYFMHSFNLWYLGYWSSQYDTHPVEDVPVARFLGTYVGLTIIMILGYIAKDIYWLLATLRASKTIHRLLSESILGTTLRWLDETPISRIITRMTMDINSVDGEMMRTTAGVQSLALVLIVDLASAVFFVPIFTLPGLFIAMIGMWVGSLYLRAQLSVKREMSNAKAPMLAHFGAAMAGLVSLRAYGAEASYRVELQRRIDYYVNIARTGYDLNRWINFRIDFLGAIFTASLAAYLTYGSNISAANVGFSLNRAVQFTSVILYFVRFINAWLVEANSLERIAAYVGIEQEPKPTEKGKPPAAWPTSGQLRAENLTSRYSKSGPAVLHGLTFEVRAGERVGVVGRTGSGKSSLTLSLLRLIVTEGSVYFDGLPTSEINLDALRSNITIIPQNPELLSGTLRYNLDPFNEHDDATLNAALRSSGLYAAHNDANEGRLGLESSIASGGTNVSVGQRQIIALARAIVRSSKLLILDEATSAIDHETDNIIQNTLRRELGSDVTVLTIAHRLQTIIDADRIMVLDAGRIAEFASPAELLAMPKGLFKALNREAPVEDDKRYLVIPFIISLLSAGALLARVTKHYASKSRQQNEEEDVDAVETRPKGIVAKNGGVVVFLFMLARIFGSAALVGLSVPVVLDSVFKLMGTSRDWYDSVDLQSSASVLLANAYALALAIVAIAVPQWRDWLIRHNIAILLPELVVYSVRDVWPLATYNKQPLDRDEGWVVWAKIGVLFFTSIVIPVFIPNLYKPVDPKNPSEKAHPEQVASWWSFHTYGYLTPLILAANRTEHLSEAELPPIADYDKASVLANGSYPYLNPMKVRKGRHIFWGIAQYFSYELFKSILAITIYACTIFAGPLAVNRLLNVLESGGESTTIRPWIWIVCMFMAPLVGSVGFQFYVVVTTRAAVNMESIVTQLIFDYSLKVRLKAEASQEAAGKASPDTPAETGGEQTKTARKPKTASSFIGRLNNLVTIDLNNITAARNCLLLAWLVPFQVIASSIFLYILLGWSAFVGLAVMVALLPVPGYLTSVLQGVQGEKMKKTDSRTQTVTESMNVIRMVKMFGWESKVKSRIDQARAEEMKYIKKGKLLNLFISAVTFIIPTITMLATYTTASIFMKLKLNASIVFSSMILFDSMRDSLHQANYYIGEFVKGRVSLNRLNDFFTETELLDGFEEADLTLSIPHHQGLDEGVIGFKNATFTWSPESSPTGASTPSSSSQFRLSVPGDLQFKKGKINLIIGPTGSGKTSILMALLGEMHFLPTHPDSAFNLPRAGGVSFSVQESWVQNETIRDNILFNTPYDEQRYKKVLHQCALEQDLELFEAGDLTEVGERGLTLSGGQKARLTLARAIYSKAEIVLLDDVLAALDVHTAAWIVNKCFKGDLVEGRTILLVTHNIALASPVADFIVSVSADGVATSRGNDIKAVLASEPSLKEEFKHDQEALKSEETIIDAPATDGDKAKKAQGKLILAEEVKHGNIGWKALSMFFNALGGDHVVAFFTLWIFGSVFEYSMHSFNLWFLGQWSTQYETHPVEDVNVVRYLGTYVGLTSILVAAYMARDLWWMFGTVRASIKIHSLLAESILGTTLRWLDETPISRIITRMTNDIDSVDGGLMQWTEGVQNLALIMVVDLISAVLFVPLFTLPGLFIAILGTWVGSLYLKAQLSVKREMSNAKSPMVAHFQAAMSGLVSLRAYGAEGAFREELRKRTDHYCKVARMTYDLNRWINFRIDVFGAVFIGSLAAYLTYGSNISAANIGFSLNRAVEFTNVILYCVRVFNMFQVEANSLERIAGYVDIEQEPKPTEKGKPPAAWPTTGELRAEKLSARYSKTGPEVLHDLTFEVRAGERVGVVGRTGSGKSSLTLSLLRLIVTEGKVYFDGLPTSEINLDALRSNITIIPQMPELLSGTLRYNLDPFDEYDDATLNASLRSSGLYAAHSDSAEGRLGLESNIASGGSNVSVGQRQIIALARAIVRASKLLILDEATSAIDHETDNIIQNTLRRELGSDVTVITIAHRLQTIIDADRIMVLDAGRIAEFASPAELLAKPEGLFKALCDESGDKAHLYEVANRVKASSVSSSSTITP</sequence>
<protein>
    <recommendedName>
        <fullName evidence="15">ATP-binding cassette transporter</fullName>
    </recommendedName>
</protein>
<feature type="domain" description="ABC transmembrane type-1" evidence="12">
    <location>
        <begin position="2526"/>
        <end position="2787"/>
    </location>
</feature>
<accession>A0A8H5ETC3</accession>
<dbReference type="GO" id="GO:0016887">
    <property type="term" value="F:ATP hydrolysis activity"/>
    <property type="evidence" value="ECO:0007669"/>
    <property type="project" value="InterPro"/>
</dbReference>
<dbReference type="SMART" id="SM00382">
    <property type="entry name" value="AAA"/>
    <property type="match status" value="4"/>
</dbReference>
<evidence type="ECO:0000256" key="2">
    <source>
        <dbReference type="ARBA" id="ARBA00022448"/>
    </source>
</evidence>
<feature type="transmembrane region" description="Helical" evidence="10">
    <location>
        <begin position="1993"/>
        <end position="2014"/>
    </location>
</feature>
<dbReference type="PROSITE" id="PS50929">
    <property type="entry name" value="ABC_TM1F"/>
    <property type="match status" value="4"/>
</dbReference>
<evidence type="ECO:0000256" key="6">
    <source>
        <dbReference type="ARBA" id="ARBA00022840"/>
    </source>
</evidence>
<dbReference type="SUPFAM" id="SSF52540">
    <property type="entry name" value="P-loop containing nucleoside triphosphate hydrolases"/>
    <property type="match status" value="4"/>
</dbReference>
<evidence type="ECO:0000256" key="1">
    <source>
        <dbReference type="ARBA" id="ARBA00004141"/>
    </source>
</evidence>
<feature type="transmembrane region" description="Helical" evidence="10">
    <location>
        <begin position="188"/>
        <end position="206"/>
    </location>
</feature>
<feature type="transmembrane region" description="Helical" evidence="10">
    <location>
        <begin position="1152"/>
        <end position="1171"/>
    </location>
</feature>
<evidence type="ECO:0000259" key="12">
    <source>
        <dbReference type="PROSITE" id="PS50929"/>
    </source>
</evidence>
<feature type="transmembrane region" description="Helical" evidence="10">
    <location>
        <begin position="1733"/>
        <end position="1753"/>
    </location>
</feature>
<dbReference type="Gene3D" id="1.20.1560.10">
    <property type="entry name" value="ABC transporter type 1, transmembrane domain"/>
    <property type="match status" value="4"/>
</dbReference>
<dbReference type="InterPro" id="IPR003439">
    <property type="entry name" value="ABC_transporter-like_ATP-bd"/>
</dbReference>
<feature type="transmembrane region" description="Helical" evidence="10">
    <location>
        <begin position="2545"/>
        <end position="2565"/>
    </location>
</feature>
<evidence type="ECO:0000313" key="14">
    <source>
        <dbReference type="Proteomes" id="UP000541558"/>
    </source>
</evidence>
<feature type="domain" description="ABC transporter" evidence="11">
    <location>
        <begin position="2824"/>
        <end position="3061"/>
    </location>
</feature>
<feature type="transmembrane region" description="Helical" evidence="10">
    <location>
        <begin position="117"/>
        <end position="141"/>
    </location>
</feature>
<keyword evidence="4" id="KW-0677">Repeat</keyword>
<dbReference type="PROSITE" id="PS50893">
    <property type="entry name" value="ABC_TRANSPORTER_2"/>
    <property type="match status" value="4"/>
</dbReference>
<feature type="transmembrane region" description="Helical" evidence="10">
    <location>
        <begin position="1569"/>
        <end position="1588"/>
    </location>
</feature>
<organism evidence="13 14">
    <name type="scientific">Ephemerocybe angulata</name>
    <dbReference type="NCBI Taxonomy" id="980116"/>
    <lineage>
        <taxon>Eukaryota</taxon>
        <taxon>Fungi</taxon>
        <taxon>Dikarya</taxon>
        <taxon>Basidiomycota</taxon>
        <taxon>Agaricomycotina</taxon>
        <taxon>Agaricomycetes</taxon>
        <taxon>Agaricomycetidae</taxon>
        <taxon>Agaricales</taxon>
        <taxon>Agaricineae</taxon>
        <taxon>Psathyrellaceae</taxon>
        <taxon>Ephemerocybe</taxon>
    </lineage>
</organism>
<feature type="transmembrane region" description="Helical" evidence="10">
    <location>
        <begin position="1236"/>
        <end position="1255"/>
    </location>
</feature>
<dbReference type="PROSITE" id="PS00211">
    <property type="entry name" value="ABC_TRANSPORTER_1"/>
    <property type="match status" value="2"/>
</dbReference>
<feature type="transmembrane region" description="Helical" evidence="10">
    <location>
        <begin position="1047"/>
        <end position="1070"/>
    </location>
</feature>
<feature type="transmembrane region" description="Helical" evidence="10">
    <location>
        <begin position="1001"/>
        <end position="1027"/>
    </location>
</feature>
<evidence type="ECO:0000256" key="9">
    <source>
        <dbReference type="SAM" id="MobiDB-lite"/>
    </source>
</evidence>
<feature type="transmembrane region" description="Helical" evidence="10">
    <location>
        <begin position="1621"/>
        <end position="1647"/>
    </location>
</feature>
<dbReference type="Pfam" id="PF00005">
    <property type="entry name" value="ABC_tran"/>
    <property type="match status" value="4"/>
</dbReference>
<feature type="transmembrane region" description="Helical" evidence="10">
    <location>
        <begin position="161"/>
        <end position="181"/>
    </location>
</feature>
<feature type="compositionally biased region" description="Low complexity" evidence="9">
    <location>
        <begin position="447"/>
        <end position="461"/>
    </location>
</feature>
<feature type="transmembrane region" description="Helical" evidence="10">
    <location>
        <begin position="226"/>
        <end position="246"/>
    </location>
</feature>
<evidence type="ECO:0008006" key="15">
    <source>
        <dbReference type="Google" id="ProtNLM"/>
    </source>
</evidence>
<comment type="caution">
    <text evidence="13">The sequence shown here is derived from an EMBL/GenBank/DDBJ whole genome shotgun (WGS) entry which is preliminary data.</text>
</comment>
<dbReference type="Pfam" id="PF00664">
    <property type="entry name" value="ABC_membrane"/>
    <property type="match status" value="4"/>
</dbReference>
<feature type="transmembrane region" description="Helical" evidence="10">
    <location>
        <begin position="2493"/>
        <end position="2516"/>
    </location>
</feature>
<dbReference type="CDD" id="cd03244">
    <property type="entry name" value="ABCC_MRP_domain2"/>
    <property type="match status" value="2"/>
</dbReference>
<dbReference type="InterPro" id="IPR036640">
    <property type="entry name" value="ABC1_TM_sf"/>
</dbReference>
<gene>
    <name evidence="13" type="ORF">D9611_009513</name>
</gene>
<evidence type="ECO:0000256" key="3">
    <source>
        <dbReference type="ARBA" id="ARBA00022692"/>
    </source>
</evidence>
<feature type="transmembrane region" description="Helical" evidence="10">
    <location>
        <begin position="60"/>
        <end position="82"/>
    </location>
</feature>
<feature type="transmembrane region" description="Helical" evidence="10">
    <location>
        <begin position="2732"/>
        <end position="2753"/>
    </location>
</feature>
<evidence type="ECO:0000256" key="4">
    <source>
        <dbReference type="ARBA" id="ARBA00022737"/>
    </source>
</evidence>
<keyword evidence="7 10" id="KW-1133">Transmembrane helix</keyword>
<dbReference type="GO" id="GO:0140359">
    <property type="term" value="F:ABC-type transporter activity"/>
    <property type="evidence" value="ECO:0007669"/>
    <property type="project" value="InterPro"/>
</dbReference>
<feature type="domain" description="ABC transmembrane type-1" evidence="12">
    <location>
        <begin position="355"/>
        <end position="662"/>
    </location>
</feature>
<feature type="region of interest" description="Disordered" evidence="9">
    <location>
        <begin position="434"/>
        <end position="465"/>
    </location>
</feature>
<feature type="transmembrane region" description="Helical" evidence="10">
    <location>
        <begin position="1667"/>
        <end position="1689"/>
    </location>
</feature>
<feature type="region of interest" description="Disordered" evidence="9">
    <location>
        <begin position="1942"/>
        <end position="1966"/>
    </location>
</feature>
<dbReference type="CDD" id="cd18596">
    <property type="entry name" value="ABC_6TM_VMR1_D1_like"/>
    <property type="match status" value="2"/>
</dbReference>
<keyword evidence="14" id="KW-1185">Reference proteome</keyword>
<proteinExistence type="predicted"/>
<keyword evidence="5" id="KW-0547">Nucleotide-binding</keyword>
<dbReference type="InterPro" id="IPR003593">
    <property type="entry name" value="AAA+_ATPase"/>
</dbReference>
<dbReference type="EMBL" id="JAACJK010000225">
    <property type="protein sequence ID" value="KAF5311639.1"/>
    <property type="molecule type" value="Genomic_DNA"/>
</dbReference>
<evidence type="ECO:0000256" key="7">
    <source>
        <dbReference type="ARBA" id="ARBA00022989"/>
    </source>
</evidence>
<dbReference type="InterPro" id="IPR011527">
    <property type="entry name" value="ABC1_TM_dom"/>
</dbReference>
<reference evidence="13 14" key="1">
    <citation type="journal article" date="2020" name="ISME J.">
        <title>Uncovering the hidden diversity of litter-decomposition mechanisms in mushroom-forming fungi.</title>
        <authorList>
            <person name="Floudas D."/>
            <person name="Bentzer J."/>
            <person name="Ahren D."/>
            <person name="Johansson T."/>
            <person name="Persson P."/>
            <person name="Tunlid A."/>
        </authorList>
    </citation>
    <scope>NUCLEOTIDE SEQUENCE [LARGE SCALE GENOMIC DNA]</scope>
    <source>
        <strain evidence="13 14">CBS 175.51</strain>
    </source>
</reference>
<feature type="domain" description="ABC transmembrane type-1" evidence="12">
    <location>
        <begin position="1850"/>
        <end position="2160"/>
    </location>
</feature>